<dbReference type="Proteomes" id="UP000223749">
    <property type="component" value="Chromosome"/>
</dbReference>
<protein>
    <submittedName>
        <fullName evidence="1">Uncharacterized protein</fullName>
    </submittedName>
</protein>
<dbReference type="EMBL" id="CP024091">
    <property type="protein sequence ID" value="ATP56730.1"/>
    <property type="molecule type" value="Genomic_DNA"/>
</dbReference>
<name>A0A2D1U533_9SPHI</name>
<keyword evidence="2" id="KW-1185">Reference proteome</keyword>
<accession>A0A2D1U533</accession>
<dbReference type="AlphaFoldDB" id="A0A2D1U533"/>
<evidence type="ECO:0000313" key="1">
    <source>
        <dbReference type="EMBL" id="ATP56730.1"/>
    </source>
</evidence>
<sequence length="447" mass="49308">MIYDQEVPSALLESAKIYHSRNVKNFPAQNGKAFIKLKPLWKDSWTVKSDGKNILVVPTIENRLENRAVSVRRVFLFTEGNHQIEDGKIVEFYGYDFDVEDNLNKLISNYQKKSINGFSGAIQQYDINYFFVRSSVFDRGSITDKKVEIVSNQNRKVIYSRRSAAIASADKKGGAVSYVDPNYQFKANCTYKITYDKYCVGSTCTVTITNIEELSCTEPVGTGSAGNGSGSGSSIGSASNGGGGGGGGGNYGGNTPLEVVNKILNQCLKNAVDLALNAKNTLRDMMNSLYGNTTFSDMKLVISEANTLANGDAGNAQFYPNISTDSITLNKTELLKRPKEYIVSTVYHEVIHSYMDIKNYKTSTGTYSPPTNHQEMVDGYLGILISALKSAFPNLSTHDAWALTWDGLKDTTMWNDFLTESERQDVDATLLKYHKDATNKLGTFCPL</sequence>
<organism evidence="1 2">
    <name type="scientific">Pedobacter ginsengisoli</name>
    <dbReference type="NCBI Taxonomy" id="363852"/>
    <lineage>
        <taxon>Bacteria</taxon>
        <taxon>Pseudomonadati</taxon>
        <taxon>Bacteroidota</taxon>
        <taxon>Sphingobacteriia</taxon>
        <taxon>Sphingobacteriales</taxon>
        <taxon>Sphingobacteriaceae</taxon>
        <taxon>Pedobacter</taxon>
    </lineage>
</organism>
<dbReference type="KEGG" id="pgs:CPT03_09710"/>
<gene>
    <name evidence="1" type="ORF">CPT03_09710</name>
</gene>
<reference evidence="1 2" key="1">
    <citation type="submission" date="2017-10" db="EMBL/GenBank/DDBJ databases">
        <title>Whole genome of Pedobacter ginsengisoli T01R-27 isolated from tomato rhizosphere.</title>
        <authorList>
            <person name="Weon H.-Y."/>
            <person name="Lee S.A."/>
            <person name="Sang M.K."/>
            <person name="Song J."/>
        </authorList>
    </citation>
    <scope>NUCLEOTIDE SEQUENCE [LARGE SCALE GENOMIC DNA]</scope>
    <source>
        <strain evidence="1 2">T01R-27</strain>
    </source>
</reference>
<proteinExistence type="predicted"/>
<evidence type="ECO:0000313" key="2">
    <source>
        <dbReference type="Proteomes" id="UP000223749"/>
    </source>
</evidence>